<reference evidence="1" key="2">
    <citation type="journal article" date="2020" name="Nat. Commun.">
        <title>Large-scale genome sequencing of mycorrhizal fungi provides insights into the early evolution of symbiotic traits.</title>
        <authorList>
            <person name="Miyauchi S."/>
            <person name="Kiss E."/>
            <person name="Kuo A."/>
            <person name="Drula E."/>
            <person name="Kohler A."/>
            <person name="Sanchez-Garcia M."/>
            <person name="Morin E."/>
            <person name="Andreopoulos B."/>
            <person name="Barry K.W."/>
            <person name="Bonito G."/>
            <person name="Buee M."/>
            <person name="Carver A."/>
            <person name="Chen C."/>
            <person name="Cichocki N."/>
            <person name="Clum A."/>
            <person name="Culley D."/>
            <person name="Crous P.W."/>
            <person name="Fauchery L."/>
            <person name="Girlanda M."/>
            <person name="Hayes R.D."/>
            <person name="Keri Z."/>
            <person name="LaButti K."/>
            <person name="Lipzen A."/>
            <person name="Lombard V."/>
            <person name="Magnuson J."/>
            <person name="Maillard F."/>
            <person name="Murat C."/>
            <person name="Nolan M."/>
            <person name="Ohm R.A."/>
            <person name="Pangilinan J."/>
            <person name="Pereira M.F."/>
            <person name="Perotto S."/>
            <person name="Peter M."/>
            <person name="Pfister S."/>
            <person name="Riley R."/>
            <person name="Sitrit Y."/>
            <person name="Stielow J.B."/>
            <person name="Szollosi G."/>
            <person name="Zifcakova L."/>
            <person name="Stursova M."/>
            <person name="Spatafora J.W."/>
            <person name="Tedersoo L."/>
            <person name="Vaario L.M."/>
            <person name="Yamada A."/>
            <person name="Yan M."/>
            <person name="Wang P."/>
            <person name="Xu J."/>
            <person name="Bruns T."/>
            <person name="Baldrian P."/>
            <person name="Vilgalys R."/>
            <person name="Dunand C."/>
            <person name="Henrissat B."/>
            <person name="Grigoriev I.V."/>
            <person name="Hibbett D."/>
            <person name="Nagy L.G."/>
            <person name="Martin F.M."/>
        </authorList>
    </citation>
    <scope>NUCLEOTIDE SEQUENCE</scope>
    <source>
        <strain evidence="1">BED1</strain>
    </source>
</reference>
<reference evidence="1" key="1">
    <citation type="submission" date="2019-10" db="EMBL/GenBank/DDBJ databases">
        <authorList>
            <consortium name="DOE Joint Genome Institute"/>
            <person name="Kuo A."/>
            <person name="Miyauchi S."/>
            <person name="Kiss E."/>
            <person name="Drula E."/>
            <person name="Kohler A."/>
            <person name="Sanchez-Garcia M."/>
            <person name="Andreopoulos B."/>
            <person name="Barry K.W."/>
            <person name="Bonito G."/>
            <person name="Buee M."/>
            <person name="Carver A."/>
            <person name="Chen C."/>
            <person name="Cichocki N."/>
            <person name="Clum A."/>
            <person name="Culley D."/>
            <person name="Crous P.W."/>
            <person name="Fauchery L."/>
            <person name="Girlanda M."/>
            <person name="Hayes R."/>
            <person name="Keri Z."/>
            <person name="LaButti K."/>
            <person name="Lipzen A."/>
            <person name="Lombard V."/>
            <person name="Magnuson J."/>
            <person name="Maillard F."/>
            <person name="Morin E."/>
            <person name="Murat C."/>
            <person name="Nolan M."/>
            <person name="Ohm R."/>
            <person name="Pangilinan J."/>
            <person name="Pereira M."/>
            <person name="Perotto S."/>
            <person name="Peter M."/>
            <person name="Riley R."/>
            <person name="Sitrit Y."/>
            <person name="Stielow B."/>
            <person name="Szollosi G."/>
            <person name="Zifcakova L."/>
            <person name="Stursova M."/>
            <person name="Spatafora J.W."/>
            <person name="Tedersoo L."/>
            <person name="Vaario L.-M."/>
            <person name="Yamada A."/>
            <person name="Yan M."/>
            <person name="Wang P."/>
            <person name="Xu J."/>
            <person name="Bruns T."/>
            <person name="Baldrian P."/>
            <person name="Vilgalys R."/>
            <person name="Henrissat B."/>
            <person name="Grigoriev I.V."/>
            <person name="Hibbett D."/>
            <person name="Nagy L.G."/>
            <person name="Martin F.M."/>
        </authorList>
    </citation>
    <scope>NUCLEOTIDE SEQUENCE</scope>
    <source>
        <strain evidence="1">BED1</strain>
    </source>
</reference>
<dbReference type="Proteomes" id="UP001194468">
    <property type="component" value="Unassembled WGS sequence"/>
</dbReference>
<evidence type="ECO:0000313" key="1">
    <source>
        <dbReference type="EMBL" id="KAF8416791.1"/>
    </source>
</evidence>
<dbReference type="EMBL" id="WHUW01000242">
    <property type="protein sequence ID" value="KAF8416791.1"/>
    <property type="molecule type" value="Genomic_DNA"/>
</dbReference>
<comment type="caution">
    <text evidence="1">The sequence shown here is derived from an EMBL/GenBank/DDBJ whole genome shotgun (WGS) entry which is preliminary data.</text>
</comment>
<protein>
    <submittedName>
        <fullName evidence="1">Uncharacterized protein</fullName>
    </submittedName>
</protein>
<evidence type="ECO:0000313" key="2">
    <source>
        <dbReference type="Proteomes" id="UP001194468"/>
    </source>
</evidence>
<organism evidence="1 2">
    <name type="scientific">Boletus edulis BED1</name>
    <dbReference type="NCBI Taxonomy" id="1328754"/>
    <lineage>
        <taxon>Eukaryota</taxon>
        <taxon>Fungi</taxon>
        <taxon>Dikarya</taxon>
        <taxon>Basidiomycota</taxon>
        <taxon>Agaricomycotina</taxon>
        <taxon>Agaricomycetes</taxon>
        <taxon>Agaricomycetidae</taxon>
        <taxon>Boletales</taxon>
        <taxon>Boletineae</taxon>
        <taxon>Boletaceae</taxon>
        <taxon>Boletoideae</taxon>
        <taxon>Boletus</taxon>
    </lineage>
</organism>
<proteinExistence type="predicted"/>
<name>A0AAD4G5Q1_BOLED</name>
<sequence length="106" mass="11691">MARKPVLLNSIGISLVARFERLGELSDLKDAISMLRNAVGFTPHGHPEKADRLRRVATLVSFMTTPQTNTAQLVVLCFWLVASITSTHPASSLVKNDMGDYRDSVH</sequence>
<dbReference type="AlphaFoldDB" id="A0AAD4G5Q1"/>
<keyword evidence="2" id="KW-1185">Reference proteome</keyword>
<gene>
    <name evidence="1" type="ORF">L210DRAFT_3767455</name>
</gene>
<accession>A0AAD4G5Q1</accession>